<keyword evidence="1" id="KW-1133">Transmembrane helix</keyword>
<organism evidence="4">
    <name type="scientific">Perkinsus marinus (strain ATCC 50983 / TXsc)</name>
    <dbReference type="NCBI Taxonomy" id="423536"/>
    <lineage>
        <taxon>Eukaryota</taxon>
        <taxon>Sar</taxon>
        <taxon>Alveolata</taxon>
        <taxon>Perkinsozoa</taxon>
        <taxon>Perkinsea</taxon>
        <taxon>Perkinsida</taxon>
        <taxon>Perkinsidae</taxon>
        <taxon>Perkinsus</taxon>
    </lineage>
</organism>
<dbReference type="GeneID" id="9061602"/>
<accession>C5KL17</accession>
<reference evidence="3 4" key="1">
    <citation type="submission" date="2008-07" db="EMBL/GenBank/DDBJ databases">
        <authorList>
            <person name="El-Sayed N."/>
            <person name="Caler E."/>
            <person name="Inman J."/>
            <person name="Amedeo P."/>
            <person name="Hass B."/>
            <person name="Wortman J."/>
        </authorList>
    </citation>
    <scope>NUCLEOTIDE SEQUENCE [LARGE SCALE GENOMIC DNA]</scope>
    <source>
        <strain evidence="4">ATCC 50983 / TXsc</strain>
    </source>
</reference>
<dbReference type="Pfam" id="PF04991">
    <property type="entry name" value="LicD"/>
    <property type="match status" value="1"/>
</dbReference>
<dbReference type="InterPro" id="IPR007074">
    <property type="entry name" value="LicD/FKTN/FKRP_NTP_transf"/>
</dbReference>
<proteinExistence type="predicted"/>
<protein>
    <recommendedName>
        <fullName evidence="2">LicD/FKTN/FKRP nucleotidyltransferase domain-containing protein</fullName>
    </recommendedName>
</protein>
<keyword evidence="1" id="KW-0472">Membrane</keyword>
<dbReference type="Proteomes" id="UP000007800">
    <property type="component" value="Unassembled WGS sequence"/>
</dbReference>
<name>C5KL17_PERM5</name>
<evidence type="ECO:0000313" key="3">
    <source>
        <dbReference type="EMBL" id="EER14825.1"/>
    </source>
</evidence>
<dbReference type="AlphaFoldDB" id="C5KL17"/>
<dbReference type="InParanoid" id="C5KL17"/>
<dbReference type="InterPro" id="IPR052942">
    <property type="entry name" value="LPS_cholinephosphotransferase"/>
</dbReference>
<keyword evidence="1" id="KW-0812">Transmembrane</keyword>
<evidence type="ECO:0000256" key="1">
    <source>
        <dbReference type="SAM" id="Phobius"/>
    </source>
</evidence>
<evidence type="ECO:0000259" key="2">
    <source>
        <dbReference type="Pfam" id="PF04991"/>
    </source>
</evidence>
<gene>
    <name evidence="3" type="ORF">Pmar_PMAR009420</name>
</gene>
<keyword evidence="4" id="KW-1185">Reference proteome</keyword>
<evidence type="ECO:0000313" key="4">
    <source>
        <dbReference type="Proteomes" id="UP000007800"/>
    </source>
</evidence>
<dbReference type="PANTHER" id="PTHR43404">
    <property type="entry name" value="LIPOPOLYSACCHARIDE CHOLINEPHOSPHOTRANSFERASE LICD"/>
    <property type="match status" value="1"/>
</dbReference>
<dbReference type="EMBL" id="GG673906">
    <property type="protein sequence ID" value="EER14825.1"/>
    <property type="molecule type" value="Genomic_DNA"/>
</dbReference>
<sequence>MGSFGDCRDLCNVYAEQNPISAPLDHLFLCPAELKDKTDLSKWPRHEVTIDGSKCSSHKELLAEEDRAQFFQCLTDVVNITTHAMDTIGLSPALSDGTLLGWYRHHKGYIPWDVDADTSIMKADCRDSFKKYAKPEHKNIAQVLQERMPDDKHFRVRGIKYMVGSELGEDDWEGCENPEFRVVHSLNGTNCHVDIFQMLQSTDPEAPCTSCPGYNDGAVTVCRTANGGVCGLKSDYEPSTWDRLDWGDCKIPNNPVGALESQYPGPGIELNNLKLIPGNYKYGAQMLVVGRPVDAYGNDIGDVTSPINLPSLRGSDDGTMQEILTTLQNLAKEGWLGRLNRQYEIMIFAALAITCAAILICLVVCIYKRHSTVDNLPLPSAVAAAYGDGSGTAIPIE</sequence>
<feature type="domain" description="LicD/FKTN/FKRP nucleotidyltransferase" evidence="2">
    <location>
        <begin position="89"/>
        <end position="126"/>
    </location>
</feature>
<dbReference type="OrthoDB" id="419198at2759"/>
<feature type="transmembrane region" description="Helical" evidence="1">
    <location>
        <begin position="345"/>
        <end position="367"/>
    </location>
</feature>
<dbReference type="GO" id="GO:0009100">
    <property type="term" value="P:glycoprotein metabolic process"/>
    <property type="evidence" value="ECO:0007669"/>
    <property type="project" value="UniProtKB-ARBA"/>
</dbReference>
<dbReference type="PANTHER" id="PTHR43404:SF1">
    <property type="entry name" value="MNN4P"/>
    <property type="match status" value="1"/>
</dbReference>
<dbReference type="RefSeq" id="XP_002783029.1">
    <property type="nucleotide sequence ID" value="XM_002782983.1"/>
</dbReference>